<dbReference type="PANTHER" id="PTHR30055">
    <property type="entry name" value="HTH-TYPE TRANSCRIPTIONAL REGULATOR RUTR"/>
    <property type="match status" value="1"/>
</dbReference>
<evidence type="ECO:0000313" key="7">
    <source>
        <dbReference type="EMBL" id="GLR46700.1"/>
    </source>
</evidence>
<evidence type="ECO:0000256" key="5">
    <source>
        <dbReference type="SAM" id="MobiDB-lite"/>
    </source>
</evidence>
<dbReference type="EMBL" id="BSOO01000003">
    <property type="protein sequence ID" value="GLR46700.1"/>
    <property type="molecule type" value="Genomic_DNA"/>
</dbReference>
<keyword evidence="8" id="KW-1185">Reference proteome</keyword>
<dbReference type="PROSITE" id="PS50977">
    <property type="entry name" value="HTH_TETR_2"/>
    <property type="match status" value="1"/>
</dbReference>
<evidence type="ECO:0000259" key="6">
    <source>
        <dbReference type="PROSITE" id="PS50977"/>
    </source>
</evidence>
<protein>
    <recommendedName>
        <fullName evidence="6">HTH tetR-type domain-containing protein</fullName>
    </recommendedName>
</protein>
<dbReference type="InterPro" id="IPR001647">
    <property type="entry name" value="HTH_TetR"/>
</dbReference>
<dbReference type="PANTHER" id="PTHR30055:SF234">
    <property type="entry name" value="HTH-TYPE TRANSCRIPTIONAL REGULATOR BETI"/>
    <property type="match status" value="1"/>
</dbReference>
<evidence type="ECO:0000256" key="1">
    <source>
        <dbReference type="ARBA" id="ARBA00023015"/>
    </source>
</evidence>
<organism evidence="7 8">
    <name type="scientific">Sphingomonas astaxanthinifaciens DSM 22298</name>
    <dbReference type="NCBI Taxonomy" id="1123267"/>
    <lineage>
        <taxon>Bacteria</taxon>
        <taxon>Pseudomonadati</taxon>
        <taxon>Pseudomonadota</taxon>
        <taxon>Alphaproteobacteria</taxon>
        <taxon>Sphingomonadales</taxon>
        <taxon>Sphingomonadaceae</taxon>
        <taxon>Sphingomonas</taxon>
    </lineage>
</organism>
<sequence length="217" mass="23720">MVASDALAERMTDAAPLAGSAKSPRTQRGERTRRKILDAARTEFGNRGFSDTGIGDITRRAKVALGTFYTYFDSKEEVFRALVRDMSEQVRVAVAPAFADGRGTLQSEEKALAAFLAFVGEHQQVYRIIDEAEFVDPAGFRSHYESTAARIAERLEEGSATGAMSAPRDPLEAEVRAWAIMGMNVFLGLRFGVWGREDSAVVAEAANRLLGEGLKPR</sequence>
<gene>
    <name evidence="7" type="ORF">GCM10007925_04110</name>
</gene>
<accession>A0ABQ5Z4X3</accession>
<keyword evidence="1" id="KW-0805">Transcription regulation</keyword>
<dbReference type="Proteomes" id="UP001156703">
    <property type="component" value="Unassembled WGS sequence"/>
</dbReference>
<dbReference type="InterPro" id="IPR050109">
    <property type="entry name" value="HTH-type_TetR-like_transc_reg"/>
</dbReference>
<evidence type="ECO:0000256" key="3">
    <source>
        <dbReference type="ARBA" id="ARBA00023163"/>
    </source>
</evidence>
<name>A0ABQ5Z4X3_9SPHN</name>
<evidence type="ECO:0000256" key="2">
    <source>
        <dbReference type="ARBA" id="ARBA00023125"/>
    </source>
</evidence>
<dbReference type="InterPro" id="IPR009057">
    <property type="entry name" value="Homeodomain-like_sf"/>
</dbReference>
<dbReference type="PRINTS" id="PR00455">
    <property type="entry name" value="HTHTETR"/>
</dbReference>
<proteinExistence type="predicted"/>
<feature type="DNA-binding region" description="H-T-H motif" evidence="4">
    <location>
        <begin position="53"/>
        <end position="72"/>
    </location>
</feature>
<dbReference type="SUPFAM" id="SSF46689">
    <property type="entry name" value="Homeodomain-like"/>
    <property type="match status" value="1"/>
</dbReference>
<dbReference type="Pfam" id="PF00440">
    <property type="entry name" value="TetR_N"/>
    <property type="match status" value="1"/>
</dbReference>
<keyword evidence="3" id="KW-0804">Transcription</keyword>
<dbReference type="Gene3D" id="1.10.357.10">
    <property type="entry name" value="Tetracycline Repressor, domain 2"/>
    <property type="match status" value="1"/>
</dbReference>
<feature type="domain" description="HTH tetR-type" evidence="6">
    <location>
        <begin position="30"/>
        <end position="90"/>
    </location>
</feature>
<reference evidence="8" key="1">
    <citation type="journal article" date="2019" name="Int. J. Syst. Evol. Microbiol.">
        <title>The Global Catalogue of Microorganisms (GCM) 10K type strain sequencing project: providing services to taxonomists for standard genome sequencing and annotation.</title>
        <authorList>
            <consortium name="The Broad Institute Genomics Platform"/>
            <consortium name="The Broad Institute Genome Sequencing Center for Infectious Disease"/>
            <person name="Wu L."/>
            <person name="Ma J."/>
        </authorList>
    </citation>
    <scope>NUCLEOTIDE SEQUENCE [LARGE SCALE GENOMIC DNA]</scope>
    <source>
        <strain evidence="8">NBRC 102146</strain>
    </source>
</reference>
<comment type="caution">
    <text evidence="7">The sequence shown here is derived from an EMBL/GenBank/DDBJ whole genome shotgun (WGS) entry which is preliminary data.</text>
</comment>
<keyword evidence="2 4" id="KW-0238">DNA-binding</keyword>
<evidence type="ECO:0000313" key="8">
    <source>
        <dbReference type="Proteomes" id="UP001156703"/>
    </source>
</evidence>
<evidence type="ECO:0000256" key="4">
    <source>
        <dbReference type="PROSITE-ProRule" id="PRU00335"/>
    </source>
</evidence>
<feature type="region of interest" description="Disordered" evidence="5">
    <location>
        <begin position="1"/>
        <end position="33"/>
    </location>
</feature>